<dbReference type="WBParaSite" id="SMRG1_81380.2">
    <property type="protein sequence ID" value="SMRG1_81380.2"/>
    <property type="gene ID" value="SMRG1_81380"/>
</dbReference>
<reference evidence="9" key="1">
    <citation type="submission" date="2023-11" db="UniProtKB">
        <authorList>
            <consortium name="WormBaseParasite"/>
        </authorList>
    </citation>
    <scope>IDENTIFICATION</scope>
</reference>
<feature type="domain" description="Dyp-type peroxidase C-terminal" evidence="7">
    <location>
        <begin position="199"/>
        <end position="357"/>
    </location>
</feature>
<accession>A0AA85AF23</accession>
<keyword evidence="4" id="KW-0560">Oxidoreductase</keyword>
<evidence type="ECO:0000256" key="1">
    <source>
        <dbReference type="ARBA" id="ARBA00001970"/>
    </source>
</evidence>
<dbReference type="GO" id="GO:0004601">
    <property type="term" value="F:peroxidase activity"/>
    <property type="evidence" value="ECO:0007669"/>
    <property type="project" value="UniProtKB-KW"/>
</dbReference>
<evidence type="ECO:0000256" key="6">
    <source>
        <dbReference type="SAM" id="Phobius"/>
    </source>
</evidence>
<dbReference type="InterPro" id="IPR011008">
    <property type="entry name" value="Dimeric_a/b-barrel"/>
</dbReference>
<name>A0AA85AF23_9TREM</name>
<evidence type="ECO:0000313" key="9">
    <source>
        <dbReference type="WBParaSite" id="SMRG1_81380.2"/>
    </source>
</evidence>
<keyword evidence="5" id="KW-0408">Iron</keyword>
<evidence type="ECO:0000259" key="7">
    <source>
        <dbReference type="Pfam" id="PF20628"/>
    </source>
</evidence>
<evidence type="ECO:0000256" key="3">
    <source>
        <dbReference type="ARBA" id="ARBA00022723"/>
    </source>
</evidence>
<dbReference type="Proteomes" id="UP000050790">
    <property type="component" value="Unassembled WGS sequence"/>
</dbReference>
<dbReference type="PANTHER" id="PTHR30521:SF0">
    <property type="entry name" value="DYP-TYPE PEROXIDASE FAMILY PROTEIN"/>
    <property type="match status" value="1"/>
</dbReference>
<evidence type="ECO:0000256" key="2">
    <source>
        <dbReference type="ARBA" id="ARBA00022559"/>
    </source>
</evidence>
<keyword evidence="3" id="KW-0479">Metal-binding</keyword>
<dbReference type="AlphaFoldDB" id="A0AA85AF23"/>
<comment type="cofactor">
    <cofactor evidence="1">
        <name>heme b</name>
        <dbReference type="ChEBI" id="CHEBI:60344"/>
    </cofactor>
</comment>
<dbReference type="Pfam" id="PF20628">
    <property type="entry name" value="Dyp_perox_C"/>
    <property type="match status" value="1"/>
</dbReference>
<dbReference type="GO" id="GO:0020037">
    <property type="term" value="F:heme binding"/>
    <property type="evidence" value="ECO:0007669"/>
    <property type="project" value="InterPro"/>
</dbReference>
<sequence length="370" mass="42804">MKRQKYFPKRFIVFASQMVVLRCILQLGVLFTSYIVYSKYKMSYENILFADAYTVNGTPQKSVISETKEHSLFLTIHLSPVATPQECLESIGHIERYVDSICPRHLCREDEILYGVGFGFDFYRKINPDFEHKRVEPFEYHERSGALGRLPRTGGDIFIHAKCNNYGKLFELTQAIINHLPPRSVDRFEDIYGWVYRDGRDLSGFIDGTMNPKDPDERAEVAINTYTGGSYGLVQKWIHDMDLLRSTPDNIKEKWIGRTIEHSFALHDKSITSHIARMIGSAERGKWPKFRIVRQSQPYGTLSGEAGLLFLAYAAEIKNFNFMLDRMTGDTEDRKIDDVMRFSHCVTGNYLYFPSQEELTRLVTIDNLEP</sequence>
<keyword evidence="6" id="KW-0812">Transmembrane</keyword>
<dbReference type="GO" id="GO:0005829">
    <property type="term" value="C:cytosol"/>
    <property type="evidence" value="ECO:0007669"/>
    <property type="project" value="TreeGrafter"/>
</dbReference>
<dbReference type="PANTHER" id="PTHR30521">
    <property type="entry name" value="DEFERROCHELATASE/PEROXIDASE"/>
    <property type="match status" value="1"/>
</dbReference>
<proteinExistence type="predicted"/>
<evidence type="ECO:0000256" key="4">
    <source>
        <dbReference type="ARBA" id="ARBA00023002"/>
    </source>
</evidence>
<feature type="transmembrane region" description="Helical" evidence="6">
    <location>
        <begin position="12"/>
        <end position="37"/>
    </location>
</feature>
<dbReference type="InterPro" id="IPR048328">
    <property type="entry name" value="Dyp_perox_C"/>
</dbReference>
<keyword evidence="6" id="KW-0472">Membrane</keyword>
<keyword evidence="6" id="KW-1133">Transmembrane helix</keyword>
<organism evidence="8 9">
    <name type="scientific">Schistosoma margrebowiei</name>
    <dbReference type="NCBI Taxonomy" id="48269"/>
    <lineage>
        <taxon>Eukaryota</taxon>
        <taxon>Metazoa</taxon>
        <taxon>Spiralia</taxon>
        <taxon>Lophotrochozoa</taxon>
        <taxon>Platyhelminthes</taxon>
        <taxon>Trematoda</taxon>
        <taxon>Digenea</taxon>
        <taxon>Strigeidida</taxon>
        <taxon>Schistosomatoidea</taxon>
        <taxon>Schistosomatidae</taxon>
        <taxon>Schistosoma</taxon>
    </lineage>
</organism>
<dbReference type="SUPFAM" id="SSF54909">
    <property type="entry name" value="Dimeric alpha+beta barrel"/>
    <property type="match status" value="1"/>
</dbReference>
<dbReference type="NCBIfam" id="TIGR01413">
    <property type="entry name" value="Dyp_perox_fam"/>
    <property type="match status" value="1"/>
</dbReference>
<evidence type="ECO:0000313" key="8">
    <source>
        <dbReference type="Proteomes" id="UP000050790"/>
    </source>
</evidence>
<dbReference type="PROSITE" id="PS51404">
    <property type="entry name" value="DYP_PEROXIDASE"/>
    <property type="match status" value="1"/>
</dbReference>
<dbReference type="InterPro" id="IPR006314">
    <property type="entry name" value="Dyp_peroxidase"/>
</dbReference>
<evidence type="ECO:0000256" key="5">
    <source>
        <dbReference type="ARBA" id="ARBA00023004"/>
    </source>
</evidence>
<dbReference type="GO" id="GO:0046872">
    <property type="term" value="F:metal ion binding"/>
    <property type="evidence" value="ECO:0007669"/>
    <property type="project" value="UniProtKB-KW"/>
</dbReference>
<keyword evidence="2" id="KW-0575">Peroxidase</keyword>
<protein>
    <recommendedName>
        <fullName evidence="7">Dyp-type peroxidase C-terminal domain-containing protein</fullName>
    </recommendedName>
</protein>